<proteinExistence type="predicted"/>
<evidence type="ECO:0000256" key="1">
    <source>
        <dbReference type="ARBA" id="ARBA00004123"/>
    </source>
</evidence>
<keyword evidence="4" id="KW-0539">Nucleus</keyword>
<keyword evidence="9" id="KW-1185">Reference proteome</keyword>
<dbReference type="PANTHER" id="PTHR47336:SF2">
    <property type="entry name" value="TRANSCRIPTION FACTOR HMS1-RELATED"/>
    <property type="match status" value="1"/>
</dbReference>
<dbReference type="GO" id="GO:0046983">
    <property type="term" value="F:protein dimerization activity"/>
    <property type="evidence" value="ECO:0007669"/>
    <property type="project" value="InterPro"/>
</dbReference>
<feature type="region of interest" description="Disordered" evidence="6">
    <location>
        <begin position="112"/>
        <end position="169"/>
    </location>
</feature>
<feature type="coiled-coil region" evidence="5">
    <location>
        <begin position="226"/>
        <end position="253"/>
    </location>
</feature>
<keyword evidence="5" id="KW-0175">Coiled coil</keyword>
<protein>
    <submittedName>
        <fullName evidence="8">Sterol regulatory element-binding 1</fullName>
    </submittedName>
</protein>
<feature type="compositionally biased region" description="Polar residues" evidence="6">
    <location>
        <begin position="285"/>
        <end position="297"/>
    </location>
</feature>
<dbReference type="InterPro" id="IPR052099">
    <property type="entry name" value="Regulatory_TF_Diverse"/>
</dbReference>
<dbReference type="PROSITE" id="PS50888">
    <property type="entry name" value="BHLH"/>
    <property type="match status" value="1"/>
</dbReference>
<keyword evidence="3" id="KW-0804">Transcription</keyword>
<organism evidence="8 9">
    <name type="scientific">Hyphodiscus hymeniophilus</name>
    <dbReference type="NCBI Taxonomy" id="353542"/>
    <lineage>
        <taxon>Eukaryota</taxon>
        <taxon>Fungi</taxon>
        <taxon>Dikarya</taxon>
        <taxon>Ascomycota</taxon>
        <taxon>Pezizomycotina</taxon>
        <taxon>Leotiomycetes</taxon>
        <taxon>Helotiales</taxon>
        <taxon>Hyphodiscaceae</taxon>
        <taxon>Hyphodiscus</taxon>
    </lineage>
</organism>
<dbReference type="Proteomes" id="UP000785200">
    <property type="component" value="Unassembled WGS sequence"/>
</dbReference>
<feature type="compositionally biased region" description="Low complexity" evidence="6">
    <location>
        <begin position="272"/>
        <end position="281"/>
    </location>
</feature>
<dbReference type="Pfam" id="PF09427">
    <property type="entry name" value="DUF2014"/>
    <property type="match status" value="1"/>
</dbReference>
<dbReference type="SMART" id="SM00353">
    <property type="entry name" value="HLH"/>
    <property type="match status" value="1"/>
</dbReference>
<sequence>MTSLDLAANQGMPIGTEAPERLEALEGFDGFDDSLIFPDSIGLDEEPLFSANWDQHTPPYDHDGLYSASLNWEPPKTKIEYTAPIAYATMSALTPAQQEKLRSIAMPSHLQYNGQRSAPSSTSMRKSQSVSSPESNASRKRKSSADVEDDDDEDSGGQNPPVKKTAHNMIEKRYRTNLNDKIAALRDSVPSLRIMSKSARGEDTVDDREDLQGLTPAHKLNKATVLSKATEYINHLEKRNKRLQDDNAYMKGRIDAFEKLFMSGAMGINPQPQYTQPFQYPNEYDTPNQSPGSESQGMIQVPEDIRRLQTQNQQIFAVPQENYQQSRRPMGPNGWGQTGGYFGKLMVGSLAGLMIMEGFSQAEQESDSPNARGLFALPTQLLSTVSRSIHSSLDLNVLGYHVSAGHTIHCMKLFFVLGALLALFVPSLFAKKPKAKDGKTHMATLAAAPSLASSIQVRRQAWLTAIQTVWVPRHNFFLEAAALCLKMVKLSIRNIIGTDGYAYLTGCTQQQEAARVKAWEIALDAQLAGGDVEVSKSRLTLTLLASGTLPDTPARLMLKALHIRVLLWEVGNAGFNGFHMFQEVTAKMARWKWNEAKQLQHFMAHTKAEHQDELPEYLSALLEQDCDDVLVDSIGQRAYNLAWNLPTTNNTQPSAGMDGVVEDFAIKSPLDAVAAWWSSLVLQKALSASLTASASDAVAEKAINDNITLAIKTAPTGSGAQLRALVARAVLVKEKRGTSIAAALQALGPAIPKADRKEISSTLINTSSSLASLQDINISLRCAMAIAHLERFQPPDNPITAHRIINSINPANLTPLDFASCFKLMEVMSAHELVAASCNRALERMAGNLRIWMGGKEGETLGLGNTQRRALVGRCLDVTKKLVGMERDAGYESMSDDGPGC</sequence>
<dbReference type="CDD" id="cd11399">
    <property type="entry name" value="bHLHzip_scHMS1_like"/>
    <property type="match status" value="1"/>
</dbReference>
<dbReference type="InterPro" id="IPR036638">
    <property type="entry name" value="HLH_DNA-bd_sf"/>
</dbReference>
<evidence type="ECO:0000313" key="9">
    <source>
        <dbReference type="Proteomes" id="UP000785200"/>
    </source>
</evidence>
<dbReference type="InterPro" id="IPR011598">
    <property type="entry name" value="bHLH_dom"/>
</dbReference>
<dbReference type="Gene3D" id="4.10.280.10">
    <property type="entry name" value="Helix-loop-helix DNA-binding domain"/>
    <property type="match status" value="1"/>
</dbReference>
<evidence type="ECO:0000256" key="5">
    <source>
        <dbReference type="SAM" id="Coils"/>
    </source>
</evidence>
<dbReference type="GO" id="GO:0003690">
    <property type="term" value="F:double-stranded DNA binding"/>
    <property type="evidence" value="ECO:0007669"/>
    <property type="project" value="UniProtKB-ARBA"/>
</dbReference>
<evidence type="ECO:0000256" key="3">
    <source>
        <dbReference type="ARBA" id="ARBA00023163"/>
    </source>
</evidence>
<feature type="region of interest" description="Disordered" evidence="6">
    <location>
        <begin position="272"/>
        <end position="297"/>
    </location>
</feature>
<dbReference type="GO" id="GO:0032933">
    <property type="term" value="P:SREBP signaling pathway"/>
    <property type="evidence" value="ECO:0007669"/>
    <property type="project" value="InterPro"/>
</dbReference>
<feature type="domain" description="BHLH" evidence="7">
    <location>
        <begin position="162"/>
        <end position="236"/>
    </location>
</feature>
<dbReference type="Pfam" id="PF00010">
    <property type="entry name" value="HLH"/>
    <property type="match status" value="1"/>
</dbReference>
<feature type="compositionally biased region" description="Polar residues" evidence="6">
    <location>
        <begin position="112"/>
        <end position="136"/>
    </location>
</feature>
<dbReference type="OrthoDB" id="2133190at2759"/>
<gene>
    <name evidence="8" type="ORF">D0Z07_3636</name>
</gene>
<evidence type="ECO:0000313" key="8">
    <source>
        <dbReference type="EMBL" id="KAG0649850.1"/>
    </source>
</evidence>
<dbReference type="SUPFAM" id="SSF47459">
    <property type="entry name" value="HLH, helix-loop-helix DNA-binding domain"/>
    <property type="match status" value="1"/>
</dbReference>
<evidence type="ECO:0000259" key="7">
    <source>
        <dbReference type="PROSITE" id="PS50888"/>
    </source>
</evidence>
<accession>A0A9P6VKU3</accession>
<dbReference type="InterPro" id="IPR019006">
    <property type="entry name" value="Sre1_C"/>
</dbReference>
<evidence type="ECO:0000256" key="2">
    <source>
        <dbReference type="ARBA" id="ARBA00023015"/>
    </source>
</evidence>
<evidence type="ECO:0000256" key="6">
    <source>
        <dbReference type="SAM" id="MobiDB-lite"/>
    </source>
</evidence>
<dbReference type="FunFam" id="4.10.280.10:FF:000116">
    <property type="entry name" value="Putative HLH transcription factor"/>
    <property type="match status" value="1"/>
</dbReference>
<evidence type="ECO:0000256" key="4">
    <source>
        <dbReference type="ARBA" id="ARBA00023242"/>
    </source>
</evidence>
<comment type="subcellular location">
    <subcellularLocation>
        <location evidence="1">Nucleus</location>
    </subcellularLocation>
</comment>
<keyword evidence="2" id="KW-0805">Transcription regulation</keyword>
<dbReference type="EMBL" id="VNKQ01000007">
    <property type="protein sequence ID" value="KAG0649850.1"/>
    <property type="molecule type" value="Genomic_DNA"/>
</dbReference>
<dbReference type="GO" id="GO:0045944">
    <property type="term" value="P:positive regulation of transcription by RNA polymerase II"/>
    <property type="evidence" value="ECO:0007669"/>
    <property type="project" value="InterPro"/>
</dbReference>
<dbReference type="GO" id="GO:0016020">
    <property type="term" value="C:membrane"/>
    <property type="evidence" value="ECO:0007669"/>
    <property type="project" value="UniProtKB-ARBA"/>
</dbReference>
<dbReference type="PANTHER" id="PTHR47336">
    <property type="entry name" value="TRANSCRIPTION FACTOR HMS1-RELATED"/>
    <property type="match status" value="1"/>
</dbReference>
<dbReference type="AlphaFoldDB" id="A0A9P6VKU3"/>
<reference evidence="8" key="1">
    <citation type="submission" date="2019-07" db="EMBL/GenBank/DDBJ databases">
        <title>Hyphodiscus hymeniophilus genome sequencing and assembly.</title>
        <authorList>
            <person name="Kramer G."/>
            <person name="Nodwell J."/>
        </authorList>
    </citation>
    <scope>NUCLEOTIDE SEQUENCE</scope>
    <source>
        <strain evidence="8">ATCC 34498</strain>
    </source>
</reference>
<feature type="compositionally biased region" description="Acidic residues" evidence="6">
    <location>
        <begin position="146"/>
        <end position="155"/>
    </location>
</feature>
<comment type="caution">
    <text evidence="8">The sequence shown here is derived from an EMBL/GenBank/DDBJ whole genome shotgun (WGS) entry which is preliminary data.</text>
</comment>
<name>A0A9P6VKU3_9HELO</name>
<dbReference type="GO" id="GO:0005634">
    <property type="term" value="C:nucleus"/>
    <property type="evidence" value="ECO:0007669"/>
    <property type="project" value="UniProtKB-SubCell"/>
</dbReference>